<dbReference type="EMBL" id="HG937692">
    <property type="protein sequence ID" value="CDP36107.1"/>
    <property type="molecule type" value="Genomic_DNA"/>
</dbReference>
<dbReference type="InterPro" id="IPR001330">
    <property type="entry name" value="Prenyltrans"/>
</dbReference>
<sequence length="339" mass="37538">MEKHAKYFRRNLTAFPSAYTSYDSSLTSLAYFCLCGLELVDQKVDNREDCIRWIYSLLVPSGEGFRGSRSHELPVSENSRTYDPPSIASTFFCISMLAAMGDESMTQKLDRAKIMKFVVSCQKDNGAFCALSDPNLGPIGDNDLRHAYMAAAIRHMLQWDTKGSEGCEGPDMDIEKAVSYVLSTRHVNGGFGDSPGAEAHSGLTFCGLSLLTLVGRLDVTDKAWEPTIEYLSKRQDDETGGFNGRVNKPVDTCYAWWNAACLKMLNRANLIDWQGIDRYLETTEHKVLGGYSKTAGGYPDPLHSYLGLAAKALKNDTVVACLSLPQPGMAHLQRLNWNI</sequence>
<protein>
    <submittedName>
        <fullName evidence="9">ARAD1B05456p</fullName>
        <ecNumber evidence="9">2.5.1.59</ecNumber>
    </submittedName>
</protein>
<dbReference type="Gene3D" id="1.50.10.20">
    <property type="match status" value="1"/>
</dbReference>
<keyword evidence="6" id="KW-0677">Repeat</keyword>
<dbReference type="GO" id="GO:0005953">
    <property type="term" value="C:CAAX-protein geranylgeranyltransferase complex"/>
    <property type="evidence" value="ECO:0007669"/>
    <property type="project" value="TreeGrafter"/>
</dbReference>
<dbReference type="PhylomeDB" id="A0A060TB48"/>
<name>A0A060TB48_BLAAD</name>
<dbReference type="PANTHER" id="PTHR11774">
    <property type="entry name" value="GERANYLGERANYL TRANSFERASE TYPE BETA SUBUNIT"/>
    <property type="match status" value="1"/>
</dbReference>
<keyword evidence="4 9" id="KW-0808">Transferase</keyword>
<comment type="cofactor">
    <cofactor evidence="1">
        <name>Zn(2+)</name>
        <dbReference type="ChEBI" id="CHEBI:29105"/>
    </cofactor>
</comment>
<accession>A0A060TB48</accession>
<evidence type="ECO:0000256" key="2">
    <source>
        <dbReference type="ARBA" id="ARBA00010497"/>
    </source>
</evidence>
<evidence type="ECO:0000256" key="5">
    <source>
        <dbReference type="ARBA" id="ARBA00022723"/>
    </source>
</evidence>
<dbReference type="Pfam" id="PF00432">
    <property type="entry name" value="Prenyltrans"/>
    <property type="match status" value="1"/>
</dbReference>
<evidence type="ECO:0000313" key="9">
    <source>
        <dbReference type="EMBL" id="CDP36107.1"/>
    </source>
</evidence>
<gene>
    <name evidence="9" type="ORF">GNLVRS02_ARAD1B05456g</name>
</gene>
<evidence type="ECO:0000256" key="1">
    <source>
        <dbReference type="ARBA" id="ARBA00001947"/>
    </source>
</evidence>
<dbReference type="AlphaFoldDB" id="A0A060TB48"/>
<comment type="similarity">
    <text evidence="2">Belongs to the protein prenyltransferase subunit beta family.</text>
</comment>
<evidence type="ECO:0000259" key="8">
    <source>
        <dbReference type="Pfam" id="PF00432"/>
    </source>
</evidence>
<evidence type="ECO:0000256" key="4">
    <source>
        <dbReference type="ARBA" id="ARBA00022679"/>
    </source>
</evidence>
<reference evidence="9" key="2">
    <citation type="submission" date="2014-06" db="EMBL/GenBank/DDBJ databases">
        <title>The complete genome of Blastobotrys (Arxula) adeninivorans LS3 - a yeast of biotechnological interest.</title>
        <authorList>
            <person name="Kunze G."/>
            <person name="Gaillardin C."/>
            <person name="Czernicka M."/>
            <person name="Durrens P."/>
            <person name="Martin T."/>
            <person name="Boer E."/>
            <person name="Gabaldon T."/>
            <person name="Cruz J."/>
            <person name="Talla E."/>
            <person name="Marck C."/>
            <person name="Goffeau A."/>
            <person name="Barbe V."/>
            <person name="Baret P."/>
            <person name="Baronian K."/>
            <person name="Beier S."/>
            <person name="Bleykasten C."/>
            <person name="Bode R."/>
            <person name="Casaregola S."/>
            <person name="Despons L."/>
            <person name="Fairhead C."/>
            <person name="Giersberg M."/>
            <person name="Gierski P."/>
            <person name="Hahnel U."/>
            <person name="Hartmann A."/>
            <person name="Jankowska D."/>
            <person name="Jubin C."/>
            <person name="Jung P."/>
            <person name="Lafontaine I."/>
            <person name="Leh-Louis V."/>
            <person name="Lemaire M."/>
            <person name="Marcet-Houben M."/>
            <person name="Mascher M."/>
            <person name="Morel G."/>
            <person name="Richard G.-F."/>
            <person name="Riechen J."/>
            <person name="Sacerdot C."/>
            <person name="Sarkar A."/>
            <person name="Savel G."/>
            <person name="Schacherer J."/>
            <person name="Sherman D."/>
            <person name="Straub M.-L."/>
            <person name="Stein N."/>
            <person name="Thierry A."/>
            <person name="Trautwein-Schult A."/>
            <person name="Westhof E."/>
            <person name="Worch S."/>
            <person name="Dujon B."/>
            <person name="Souciet J.-L."/>
            <person name="Wincker P."/>
            <person name="Scholz U."/>
            <person name="Neuveglise N."/>
        </authorList>
    </citation>
    <scope>NUCLEOTIDE SEQUENCE</scope>
    <source>
        <strain evidence="9">LS3</strain>
    </source>
</reference>
<evidence type="ECO:0000256" key="3">
    <source>
        <dbReference type="ARBA" id="ARBA00022602"/>
    </source>
</evidence>
<feature type="domain" description="Prenyltransferase alpha-alpha toroid" evidence="8">
    <location>
        <begin position="2"/>
        <end position="313"/>
    </location>
</feature>
<evidence type="ECO:0000256" key="7">
    <source>
        <dbReference type="ARBA" id="ARBA00022833"/>
    </source>
</evidence>
<dbReference type="EC" id="2.5.1.59" evidence="9"/>
<dbReference type="GO" id="GO:0046872">
    <property type="term" value="F:metal ion binding"/>
    <property type="evidence" value="ECO:0007669"/>
    <property type="project" value="UniProtKB-KW"/>
</dbReference>
<dbReference type="InterPro" id="IPR045089">
    <property type="entry name" value="PGGT1B-like"/>
</dbReference>
<organism evidence="9">
    <name type="scientific">Blastobotrys adeninivorans</name>
    <name type="common">Yeast</name>
    <name type="synonym">Arxula adeninivorans</name>
    <dbReference type="NCBI Taxonomy" id="409370"/>
    <lineage>
        <taxon>Eukaryota</taxon>
        <taxon>Fungi</taxon>
        <taxon>Dikarya</taxon>
        <taxon>Ascomycota</taxon>
        <taxon>Saccharomycotina</taxon>
        <taxon>Dipodascomycetes</taxon>
        <taxon>Dipodascales</taxon>
        <taxon>Trichomonascaceae</taxon>
        <taxon>Blastobotrys</taxon>
    </lineage>
</organism>
<keyword evidence="7" id="KW-0862">Zinc</keyword>
<keyword evidence="5" id="KW-0479">Metal-binding</keyword>
<dbReference type="InterPro" id="IPR008930">
    <property type="entry name" value="Terpenoid_cyclase/PrenylTrfase"/>
</dbReference>
<keyword evidence="3" id="KW-0637">Prenyltransferase</keyword>
<proteinExistence type="inferred from homology"/>
<dbReference type="SUPFAM" id="SSF48239">
    <property type="entry name" value="Terpenoid cyclases/Protein prenyltransferases"/>
    <property type="match status" value="1"/>
</dbReference>
<dbReference type="GO" id="GO:0004662">
    <property type="term" value="F:CAAX-protein geranylgeranyltransferase activity"/>
    <property type="evidence" value="ECO:0007669"/>
    <property type="project" value="UniProtKB-EC"/>
</dbReference>
<reference evidence="9" key="1">
    <citation type="submission" date="2014-02" db="EMBL/GenBank/DDBJ databases">
        <authorList>
            <person name="Genoscope - CEA"/>
        </authorList>
    </citation>
    <scope>NUCLEOTIDE SEQUENCE</scope>
    <source>
        <strain evidence="9">LS3</strain>
    </source>
</reference>
<evidence type="ECO:0000256" key="6">
    <source>
        <dbReference type="ARBA" id="ARBA00022737"/>
    </source>
</evidence>
<dbReference type="PANTHER" id="PTHR11774:SF4">
    <property type="entry name" value="GERANYLGERANYL TRANSFERASE TYPE-1 SUBUNIT BETA"/>
    <property type="match status" value="1"/>
</dbReference>